<proteinExistence type="predicted"/>
<protein>
    <submittedName>
        <fullName evidence="1">Uncharacterized protein</fullName>
    </submittedName>
</protein>
<name>A0A136LZL7_9BACT</name>
<dbReference type="STRING" id="1617426.TR69_WS6001001120"/>
<dbReference type="AlphaFoldDB" id="A0A136LZL7"/>
<evidence type="ECO:0000313" key="2">
    <source>
        <dbReference type="Proteomes" id="UP000070457"/>
    </source>
</evidence>
<gene>
    <name evidence="1" type="ORF">TR69_WS6001001120</name>
</gene>
<comment type="caution">
    <text evidence="1">The sequence shown here is derived from an EMBL/GenBank/DDBJ whole genome shotgun (WGS) entry which is preliminary data.</text>
</comment>
<dbReference type="Proteomes" id="UP000070457">
    <property type="component" value="Unassembled WGS sequence"/>
</dbReference>
<accession>A0A136LZL7</accession>
<dbReference type="EMBL" id="JYNZ01000003">
    <property type="protein sequence ID" value="KXK27094.1"/>
    <property type="molecule type" value="Genomic_DNA"/>
</dbReference>
<organism evidence="1 2">
    <name type="scientific">candidate division WS6 bacterium OLB20</name>
    <dbReference type="NCBI Taxonomy" id="1617426"/>
    <lineage>
        <taxon>Bacteria</taxon>
        <taxon>Candidatus Dojkabacteria</taxon>
    </lineage>
</organism>
<reference evidence="1 2" key="1">
    <citation type="submission" date="2015-02" db="EMBL/GenBank/DDBJ databases">
        <title>Improved understanding of the partial-nitritation anammox process through 23 genomes representing the majority of the microbial community.</title>
        <authorList>
            <person name="Speth D.R."/>
            <person name="In T Zandt M."/>
            <person name="Guerrero Cruz S."/>
            <person name="Jetten M.S."/>
            <person name="Dutilh B.E."/>
        </authorList>
    </citation>
    <scope>NUCLEOTIDE SEQUENCE [LARGE SCALE GENOMIC DNA]</scope>
    <source>
        <strain evidence="1">OLB20</strain>
    </source>
</reference>
<evidence type="ECO:0000313" key="1">
    <source>
        <dbReference type="EMBL" id="KXK27094.1"/>
    </source>
</evidence>
<sequence>MTAAEHDNTVSAELMQAISSGRYDNLTIVRDQPGAIMISHHNPATLITTDVTYTGNPSEGRYTIDMRQRRFDYTLPDTIHSLDLNGIGMPLSPVDGEIDRKYRMSPVQKQMLGVAERGMSLFNMAYRPLHRQTFEKVVPEHNVSILNTVQPVQERSAPGETIRQRANLHIEFFCDG</sequence>